<dbReference type="PANTHER" id="PTHR33223">
    <property type="entry name" value="CCHC-TYPE DOMAIN-CONTAINING PROTEIN"/>
    <property type="match status" value="1"/>
</dbReference>
<name>A0A1U7XWK5_NICSY</name>
<gene>
    <name evidence="3" type="primary">LOC104242986</name>
</gene>
<reference evidence="2" key="1">
    <citation type="journal article" date="2013" name="Genome Biol.">
        <title>Reference genomes and transcriptomes of Nicotiana sylvestris and Nicotiana tomentosiformis.</title>
        <authorList>
            <person name="Sierro N."/>
            <person name="Battey J.N."/>
            <person name="Ouadi S."/>
            <person name="Bovet L."/>
            <person name="Goepfert S."/>
            <person name="Bakaher N."/>
            <person name="Peitsch M.C."/>
            <person name="Ivanov N.V."/>
        </authorList>
    </citation>
    <scope>NUCLEOTIDE SEQUENCE [LARGE SCALE GENOMIC DNA]</scope>
</reference>
<dbReference type="RefSeq" id="XP_009796402.1">
    <property type="nucleotide sequence ID" value="XM_009798100.1"/>
</dbReference>
<dbReference type="PANTHER" id="PTHR33223:SF11">
    <property type="entry name" value="ELEMENT PROTEIN, PUTATIVE-RELATED"/>
    <property type="match status" value="1"/>
</dbReference>
<feature type="compositionally biased region" description="Basic and acidic residues" evidence="1">
    <location>
        <begin position="161"/>
        <end position="172"/>
    </location>
</feature>
<evidence type="ECO:0000256" key="1">
    <source>
        <dbReference type="SAM" id="MobiDB-lite"/>
    </source>
</evidence>
<feature type="compositionally biased region" description="Basic and acidic residues" evidence="1">
    <location>
        <begin position="127"/>
        <end position="154"/>
    </location>
</feature>
<reference evidence="3" key="2">
    <citation type="submission" date="2025-08" db="UniProtKB">
        <authorList>
            <consortium name="RefSeq"/>
        </authorList>
    </citation>
    <scope>IDENTIFICATION</scope>
    <source>
        <tissue evidence="3">Leaf</tissue>
    </source>
</reference>
<organism evidence="2 3">
    <name type="scientific">Nicotiana sylvestris</name>
    <name type="common">Wood tobacco</name>
    <name type="synonym">South American tobacco</name>
    <dbReference type="NCBI Taxonomy" id="4096"/>
    <lineage>
        <taxon>Eukaryota</taxon>
        <taxon>Viridiplantae</taxon>
        <taxon>Streptophyta</taxon>
        <taxon>Embryophyta</taxon>
        <taxon>Tracheophyta</taxon>
        <taxon>Spermatophyta</taxon>
        <taxon>Magnoliopsida</taxon>
        <taxon>eudicotyledons</taxon>
        <taxon>Gunneridae</taxon>
        <taxon>Pentapetalae</taxon>
        <taxon>asterids</taxon>
        <taxon>lamiids</taxon>
        <taxon>Solanales</taxon>
        <taxon>Solanaceae</taxon>
        <taxon>Nicotianoideae</taxon>
        <taxon>Nicotianeae</taxon>
        <taxon>Nicotiana</taxon>
    </lineage>
</organism>
<dbReference type="Proteomes" id="UP000189701">
    <property type="component" value="Unplaced"/>
</dbReference>
<evidence type="ECO:0000313" key="2">
    <source>
        <dbReference type="Proteomes" id="UP000189701"/>
    </source>
</evidence>
<dbReference type="eggNOG" id="ENOG502SC3F">
    <property type="taxonomic scope" value="Eukaryota"/>
</dbReference>
<proteinExistence type="predicted"/>
<sequence length="265" mass="30795">MDLKEHVTSYTCAIKGNNLEDDEIELVLLKRFGETLLKGAMIWYHNLTPNSINLFAMLVDAFVKAHVGAIKVETKKSDLFKWQLKQDLVEYLAVTFVDVHNRYQSKIRVEGDQLGAPSRSIYPIRTNDRSRKVIDHEPRPSRDRYQTHNRDRRGNISGRHPTGDEKRNDRGLSSRGLMSKNGFDKPFGAREAPRLSKYNFSVDTASIVFAIRCIKDAKWPRPLQSEPTQRDPNLMCKYHDTHGHRTEYYRQLREEVARLFNNGHI</sequence>
<keyword evidence="2" id="KW-1185">Reference proteome</keyword>
<protein>
    <submittedName>
        <fullName evidence="3">Uncharacterized protein LOC104242986</fullName>
    </submittedName>
</protein>
<dbReference type="AlphaFoldDB" id="A0A1U7XWK5"/>
<feature type="region of interest" description="Disordered" evidence="1">
    <location>
        <begin position="127"/>
        <end position="188"/>
    </location>
</feature>
<evidence type="ECO:0000313" key="3">
    <source>
        <dbReference type="RefSeq" id="XP_009796402.1"/>
    </source>
</evidence>
<accession>A0A1U7XWK5</accession>